<dbReference type="Proteomes" id="UP001652620">
    <property type="component" value="Chromosome 1"/>
</dbReference>
<feature type="compositionally biased region" description="Low complexity" evidence="1">
    <location>
        <begin position="79"/>
        <end position="91"/>
    </location>
</feature>
<name>A0ABM3IYS3_BACDO</name>
<evidence type="ECO:0000256" key="1">
    <source>
        <dbReference type="SAM" id="MobiDB-lite"/>
    </source>
</evidence>
<protein>
    <submittedName>
        <fullName evidence="3">Uncharacterized protein SPEM3-like</fullName>
    </submittedName>
</protein>
<gene>
    <name evidence="3" type="primary">LOC125775507</name>
</gene>
<reference evidence="3" key="2">
    <citation type="submission" date="2025-08" db="UniProtKB">
        <authorList>
            <consortium name="RefSeq"/>
        </authorList>
    </citation>
    <scope>IDENTIFICATION</scope>
    <source>
        <tissue evidence="3">Adult</tissue>
    </source>
</reference>
<dbReference type="RefSeq" id="XP_049302124.1">
    <property type="nucleotide sequence ID" value="XM_049446167.1"/>
</dbReference>
<accession>A0ABM3IYS3</accession>
<feature type="region of interest" description="Disordered" evidence="1">
    <location>
        <begin position="79"/>
        <end position="112"/>
    </location>
</feature>
<keyword evidence="2" id="KW-1185">Reference proteome</keyword>
<reference evidence="2" key="1">
    <citation type="submission" date="2025-05" db="UniProtKB">
        <authorList>
            <consortium name="RefSeq"/>
        </authorList>
    </citation>
    <scope>NUCLEOTIDE SEQUENCE [LARGE SCALE GENOMIC DNA]</scope>
</reference>
<proteinExistence type="predicted"/>
<feature type="compositionally biased region" description="Polar residues" evidence="1">
    <location>
        <begin position="92"/>
        <end position="112"/>
    </location>
</feature>
<dbReference type="GeneID" id="125775507"/>
<evidence type="ECO:0000313" key="2">
    <source>
        <dbReference type="Proteomes" id="UP001652620"/>
    </source>
</evidence>
<organism evidence="2 3">
    <name type="scientific">Bactrocera dorsalis</name>
    <name type="common">Oriental fruit fly</name>
    <name type="synonym">Dacus dorsalis</name>
    <dbReference type="NCBI Taxonomy" id="27457"/>
    <lineage>
        <taxon>Eukaryota</taxon>
        <taxon>Metazoa</taxon>
        <taxon>Ecdysozoa</taxon>
        <taxon>Arthropoda</taxon>
        <taxon>Hexapoda</taxon>
        <taxon>Insecta</taxon>
        <taxon>Pterygota</taxon>
        <taxon>Neoptera</taxon>
        <taxon>Endopterygota</taxon>
        <taxon>Diptera</taxon>
        <taxon>Brachycera</taxon>
        <taxon>Muscomorpha</taxon>
        <taxon>Tephritoidea</taxon>
        <taxon>Tephritidae</taxon>
        <taxon>Bactrocera</taxon>
        <taxon>Bactrocera</taxon>
    </lineage>
</organism>
<sequence length="235" mass="25913">MDETEIYAIAWACMYRQMKPEQQLFAKQAVNEVMLLGRFGKLCFNYLHSPSSSPNLSSLHVSRTSSPFVSNDSPLYISTSSVSPTESTSHSAHFTSLPTGSPIQATSQSQRFTSVPIQAKPHSPRFISVPTGSPIQVTSQSQRFTSVPIQAKLHSPRFISVPTGSPIQATSHSQRFISVPIQAKPHSPRFISVPTGSPIQATSQTIEITPELHFSDENESQYTNVLDLFNDSQYQ</sequence>
<evidence type="ECO:0000313" key="3">
    <source>
        <dbReference type="RefSeq" id="XP_049302124.1"/>
    </source>
</evidence>